<sequence>NVLRLRQGGLRRYPEGKSLRANGEMRRSPSIRATSPPQQSRTIELGTQIAQYDATQASGSLSSNLYYLRN</sequence>
<keyword evidence="3" id="KW-1185">Reference proteome</keyword>
<evidence type="ECO:0000256" key="1">
    <source>
        <dbReference type="SAM" id="MobiDB-lite"/>
    </source>
</evidence>
<dbReference type="Proteomes" id="UP001357485">
    <property type="component" value="Unassembled WGS sequence"/>
</dbReference>
<evidence type="ECO:0000313" key="2">
    <source>
        <dbReference type="EMBL" id="KAK5282066.1"/>
    </source>
</evidence>
<feature type="compositionally biased region" description="Polar residues" evidence="1">
    <location>
        <begin position="31"/>
        <end position="41"/>
    </location>
</feature>
<evidence type="ECO:0000313" key="3">
    <source>
        <dbReference type="Proteomes" id="UP001357485"/>
    </source>
</evidence>
<dbReference type="EMBL" id="JAVRRA010001046">
    <property type="protein sequence ID" value="KAK5282066.1"/>
    <property type="molecule type" value="Genomic_DNA"/>
</dbReference>
<comment type="caution">
    <text evidence="2">The sequence shown here is derived from an EMBL/GenBank/DDBJ whole genome shotgun (WGS) entry which is preliminary data.</text>
</comment>
<gene>
    <name evidence="2" type="ORF">LTR16_005977</name>
</gene>
<feature type="non-terminal residue" evidence="2">
    <location>
        <position position="1"/>
    </location>
</feature>
<feature type="compositionally biased region" description="Basic and acidic residues" evidence="1">
    <location>
        <begin position="12"/>
        <end position="27"/>
    </location>
</feature>
<name>A0ABR0M4Z9_9PEZI</name>
<accession>A0ABR0M4Z9</accession>
<reference evidence="2 3" key="1">
    <citation type="submission" date="2023-08" db="EMBL/GenBank/DDBJ databases">
        <title>Black Yeasts Isolated from many extreme environments.</title>
        <authorList>
            <person name="Coleine C."/>
            <person name="Stajich J.E."/>
            <person name="Selbmann L."/>
        </authorList>
    </citation>
    <scope>NUCLEOTIDE SEQUENCE [LARGE SCALE GENOMIC DNA]</scope>
    <source>
        <strain evidence="2 3">CCFEE 536</strain>
    </source>
</reference>
<protein>
    <submittedName>
        <fullName evidence="2">Uncharacterized protein</fullName>
    </submittedName>
</protein>
<proteinExistence type="predicted"/>
<feature type="region of interest" description="Disordered" evidence="1">
    <location>
        <begin position="1"/>
        <end position="41"/>
    </location>
</feature>
<organism evidence="2 3">
    <name type="scientific">Cryomyces antarcticus</name>
    <dbReference type="NCBI Taxonomy" id="329879"/>
    <lineage>
        <taxon>Eukaryota</taxon>
        <taxon>Fungi</taxon>
        <taxon>Dikarya</taxon>
        <taxon>Ascomycota</taxon>
        <taxon>Pezizomycotina</taxon>
        <taxon>Dothideomycetes</taxon>
        <taxon>Dothideomycetes incertae sedis</taxon>
        <taxon>Cryomyces</taxon>
    </lineage>
</organism>